<sequence length="177" mass="19310">MHWACQSNKILNCVFFVNLLKGKKLNTAVNGSITFRKSLTNCNRLLPICPRWITNECGALFNSSGSSYTKTVVFNIKFAYFITTQLNQNIVTNNCSHVILASPSNILVYNFYATWSTLVSVCVPAISACLLDLTGLLPKPPSITLLPPIDEVSDNPKAAEKAVADDNDAKPPNIDGS</sequence>
<evidence type="ECO:0000256" key="1">
    <source>
        <dbReference type="SAM" id="MobiDB-lite"/>
    </source>
</evidence>
<dbReference type="EMBL" id="VYZN01000042">
    <property type="protein sequence ID" value="KAE9530767.1"/>
    <property type="molecule type" value="Genomic_DNA"/>
</dbReference>
<feature type="region of interest" description="Disordered" evidence="1">
    <location>
        <begin position="148"/>
        <end position="177"/>
    </location>
</feature>
<evidence type="ECO:0000313" key="2">
    <source>
        <dbReference type="EMBL" id="KAE9530767.1"/>
    </source>
</evidence>
<accession>A0A6G0TF30</accession>
<feature type="compositionally biased region" description="Basic and acidic residues" evidence="1">
    <location>
        <begin position="157"/>
        <end position="169"/>
    </location>
</feature>
<keyword evidence="3" id="KW-1185">Reference proteome</keyword>
<organism evidence="2 3">
    <name type="scientific">Aphis glycines</name>
    <name type="common">Soybean aphid</name>
    <dbReference type="NCBI Taxonomy" id="307491"/>
    <lineage>
        <taxon>Eukaryota</taxon>
        <taxon>Metazoa</taxon>
        <taxon>Ecdysozoa</taxon>
        <taxon>Arthropoda</taxon>
        <taxon>Hexapoda</taxon>
        <taxon>Insecta</taxon>
        <taxon>Pterygota</taxon>
        <taxon>Neoptera</taxon>
        <taxon>Paraneoptera</taxon>
        <taxon>Hemiptera</taxon>
        <taxon>Sternorrhyncha</taxon>
        <taxon>Aphidomorpha</taxon>
        <taxon>Aphidoidea</taxon>
        <taxon>Aphididae</taxon>
        <taxon>Aphidini</taxon>
        <taxon>Aphis</taxon>
        <taxon>Aphis</taxon>
    </lineage>
</organism>
<reference evidence="2 3" key="1">
    <citation type="submission" date="2019-08" db="EMBL/GenBank/DDBJ databases">
        <title>The genome of the soybean aphid Biotype 1, its phylome, world population structure and adaptation to the North American continent.</title>
        <authorList>
            <person name="Giordano R."/>
            <person name="Donthu R.K."/>
            <person name="Hernandez A.G."/>
            <person name="Wright C.L."/>
            <person name="Zimin A.V."/>
        </authorList>
    </citation>
    <scope>NUCLEOTIDE SEQUENCE [LARGE SCALE GENOMIC DNA]</scope>
    <source>
        <tissue evidence="2">Whole aphids</tissue>
    </source>
</reference>
<comment type="caution">
    <text evidence="2">The sequence shown here is derived from an EMBL/GenBank/DDBJ whole genome shotgun (WGS) entry which is preliminary data.</text>
</comment>
<name>A0A6G0TF30_APHGL</name>
<gene>
    <name evidence="2" type="ORF">AGLY_011229</name>
</gene>
<proteinExistence type="predicted"/>
<dbReference type="Proteomes" id="UP000475862">
    <property type="component" value="Unassembled WGS sequence"/>
</dbReference>
<dbReference type="AlphaFoldDB" id="A0A6G0TF30"/>
<evidence type="ECO:0000313" key="3">
    <source>
        <dbReference type="Proteomes" id="UP000475862"/>
    </source>
</evidence>
<protein>
    <submittedName>
        <fullName evidence="2">Uncharacterized protein</fullName>
    </submittedName>
</protein>